<accession>A0A443NVV3</accession>
<evidence type="ECO:0000313" key="6">
    <source>
        <dbReference type="Proteomes" id="UP000283530"/>
    </source>
</evidence>
<dbReference type="PANTHER" id="PTHR33124:SF42">
    <property type="entry name" value="TRANSCRIPTION FACTOR BHLH146"/>
    <property type="match status" value="1"/>
</dbReference>
<organism evidence="5 6">
    <name type="scientific">Cinnamomum micranthum f. kanehirae</name>
    <dbReference type="NCBI Taxonomy" id="337451"/>
    <lineage>
        <taxon>Eukaryota</taxon>
        <taxon>Viridiplantae</taxon>
        <taxon>Streptophyta</taxon>
        <taxon>Embryophyta</taxon>
        <taxon>Tracheophyta</taxon>
        <taxon>Spermatophyta</taxon>
        <taxon>Magnoliopsida</taxon>
        <taxon>Magnoliidae</taxon>
        <taxon>Laurales</taxon>
        <taxon>Lauraceae</taxon>
        <taxon>Cinnamomum</taxon>
    </lineage>
</organism>
<dbReference type="AlphaFoldDB" id="A0A443NVV3"/>
<feature type="domain" description="IBH1-like N-terminal" evidence="4">
    <location>
        <begin position="1"/>
        <end position="22"/>
    </location>
</feature>
<sequence>MALVLSASGFKWSHALKRKLKRDFDPESPLKIPTNLPTSSSLLQMYGQNKSSNIGEKIGEFSLLPPLSRHLVPVGYQKNNSSKDSEKSQWDHPRSTRKRTRITGDSEEIGRRLKTLRKVLPGGDEMNMCELLSQVESYVACLEVQVSILRTLVNIH</sequence>
<evidence type="ECO:0000256" key="3">
    <source>
        <dbReference type="SAM" id="MobiDB-lite"/>
    </source>
</evidence>
<dbReference type="OrthoDB" id="658598at2759"/>
<dbReference type="InterPro" id="IPR044660">
    <property type="entry name" value="IBH1-like"/>
</dbReference>
<evidence type="ECO:0000256" key="2">
    <source>
        <dbReference type="ARBA" id="ARBA00023163"/>
    </source>
</evidence>
<dbReference type="EMBL" id="QPKB01000004">
    <property type="protein sequence ID" value="RWR82622.1"/>
    <property type="molecule type" value="Genomic_DNA"/>
</dbReference>
<feature type="region of interest" description="Disordered" evidence="3">
    <location>
        <begin position="74"/>
        <end position="105"/>
    </location>
</feature>
<dbReference type="Pfam" id="PF26576">
    <property type="entry name" value="IBH1_N"/>
    <property type="match status" value="1"/>
</dbReference>
<protein>
    <recommendedName>
        <fullName evidence="4">IBH1-like N-terminal domain-containing protein</fullName>
    </recommendedName>
</protein>
<dbReference type="Proteomes" id="UP000283530">
    <property type="component" value="Unassembled WGS sequence"/>
</dbReference>
<keyword evidence="1" id="KW-0805">Transcription regulation</keyword>
<feature type="compositionally biased region" description="Basic and acidic residues" evidence="3">
    <location>
        <begin position="81"/>
        <end position="94"/>
    </location>
</feature>
<dbReference type="GO" id="GO:0006355">
    <property type="term" value="P:regulation of DNA-templated transcription"/>
    <property type="evidence" value="ECO:0007669"/>
    <property type="project" value="InterPro"/>
</dbReference>
<keyword evidence="6" id="KW-1185">Reference proteome</keyword>
<evidence type="ECO:0000313" key="5">
    <source>
        <dbReference type="EMBL" id="RWR82622.1"/>
    </source>
</evidence>
<comment type="caution">
    <text evidence="5">The sequence shown here is derived from an EMBL/GenBank/DDBJ whole genome shotgun (WGS) entry which is preliminary data.</text>
</comment>
<evidence type="ECO:0000259" key="4">
    <source>
        <dbReference type="Pfam" id="PF26576"/>
    </source>
</evidence>
<proteinExistence type="predicted"/>
<gene>
    <name evidence="5" type="ORF">CKAN_01135000</name>
</gene>
<name>A0A443NVV3_9MAGN</name>
<dbReference type="PANTHER" id="PTHR33124">
    <property type="entry name" value="TRANSCRIPTION FACTOR IBH1-LIKE 1"/>
    <property type="match status" value="1"/>
</dbReference>
<reference evidence="5 6" key="1">
    <citation type="journal article" date="2019" name="Nat. Plants">
        <title>Stout camphor tree genome fills gaps in understanding of flowering plant genome evolution.</title>
        <authorList>
            <person name="Chaw S.M."/>
            <person name="Liu Y.C."/>
            <person name="Wu Y.W."/>
            <person name="Wang H.Y."/>
            <person name="Lin C.I."/>
            <person name="Wu C.S."/>
            <person name="Ke H.M."/>
            <person name="Chang L.Y."/>
            <person name="Hsu C.Y."/>
            <person name="Yang H.T."/>
            <person name="Sudianto E."/>
            <person name="Hsu M.H."/>
            <person name="Wu K.P."/>
            <person name="Wang L.N."/>
            <person name="Leebens-Mack J.H."/>
            <person name="Tsai I.J."/>
        </authorList>
    </citation>
    <scope>NUCLEOTIDE SEQUENCE [LARGE SCALE GENOMIC DNA]</scope>
    <source>
        <strain evidence="6">cv. Chaw 1501</strain>
        <tissue evidence="5">Young leaves</tissue>
    </source>
</reference>
<keyword evidence="2" id="KW-0804">Transcription</keyword>
<evidence type="ECO:0000256" key="1">
    <source>
        <dbReference type="ARBA" id="ARBA00023015"/>
    </source>
</evidence>
<dbReference type="InterPro" id="IPR059002">
    <property type="entry name" value="IBH1_N"/>
</dbReference>